<evidence type="ECO:0000259" key="2">
    <source>
        <dbReference type="Pfam" id="PF01425"/>
    </source>
</evidence>
<evidence type="ECO:0000313" key="4">
    <source>
        <dbReference type="Proteomes" id="UP000295294"/>
    </source>
</evidence>
<organism evidence="3 4">
    <name type="scientific">Cupriavidus oxalaticus</name>
    <dbReference type="NCBI Taxonomy" id="96344"/>
    <lineage>
        <taxon>Bacteria</taxon>
        <taxon>Pseudomonadati</taxon>
        <taxon>Pseudomonadota</taxon>
        <taxon>Betaproteobacteria</taxon>
        <taxon>Burkholderiales</taxon>
        <taxon>Burkholderiaceae</taxon>
        <taxon>Cupriavidus</taxon>
    </lineage>
</organism>
<protein>
    <submittedName>
        <fullName evidence="3">Amidase</fullName>
    </submittedName>
</protein>
<accession>A0A4P7LJB3</accession>
<comment type="similarity">
    <text evidence="1">Belongs to the amidase family.</text>
</comment>
<dbReference type="Proteomes" id="UP000295294">
    <property type="component" value="Plasmid unnamed1"/>
</dbReference>
<dbReference type="InterPro" id="IPR000120">
    <property type="entry name" value="Amidase"/>
</dbReference>
<keyword evidence="3" id="KW-0614">Plasmid</keyword>
<gene>
    <name evidence="3" type="ORF">E0W60_32355</name>
</gene>
<dbReference type="InterPro" id="IPR023631">
    <property type="entry name" value="Amidase_dom"/>
</dbReference>
<dbReference type="KEGG" id="cox:E0W60_32355"/>
<name>A0A4P7LJB3_9BURK</name>
<dbReference type="Gene3D" id="3.90.1300.10">
    <property type="entry name" value="Amidase signature (AS) domain"/>
    <property type="match status" value="1"/>
</dbReference>
<dbReference type="OrthoDB" id="112488at2"/>
<dbReference type="InterPro" id="IPR036928">
    <property type="entry name" value="AS_sf"/>
</dbReference>
<evidence type="ECO:0000313" key="3">
    <source>
        <dbReference type="EMBL" id="QBY55678.1"/>
    </source>
</evidence>
<dbReference type="RefSeq" id="WP_135706911.1">
    <property type="nucleotide sequence ID" value="NZ_CP038636.1"/>
</dbReference>
<proteinExistence type="inferred from homology"/>
<dbReference type="PANTHER" id="PTHR11895">
    <property type="entry name" value="TRANSAMIDASE"/>
    <property type="match status" value="1"/>
</dbReference>
<sequence>MQDYAYSSALHLREAILSKAVSPVEVMKECLTRLEAVEPLLNCFVTRTPDLAMDAARSAERALMAGEPVGLLHGLPISVKDLISVGGVRQTFGSRSMASNIAKTDASAVGRIKQAGACIVGTTTTSEFGCKAVGDSPLTGVTRNPWNTECTPGGSSCGAAASVAAGVTPFALGTDGGGSIREPAALTGLFGIKAQFGRVPVFPASATPTLAHVGPLARTVRDAALLLSAIAGQDGRDPFSVAAPVPAWLQACDLPVKGMRLAWSPTLGYAKPDQEVLSLCESAVRVFEKLGCEVVELPEGIGPDPDQLWMAEFYAGVGTRLNGTLSESREILDPAVASLLDKALDQSLLQYYTKVFARYEFRERIRAMFESFDLLLTPTAPVPAFPVNVDVPPQFAGRNPCTWQYYTYPFNLTGQPAASLPVGFTSAGLPVGLQLVSRINAESDIFRAASAFEMENPWGNIRPPCL</sequence>
<dbReference type="PANTHER" id="PTHR11895:SF7">
    <property type="entry name" value="GLUTAMYL-TRNA(GLN) AMIDOTRANSFERASE SUBUNIT A, MITOCHONDRIAL"/>
    <property type="match status" value="1"/>
</dbReference>
<feature type="domain" description="Amidase" evidence="2">
    <location>
        <begin position="25"/>
        <end position="443"/>
    </location>
</feature>
<reference evidence="3 4" key="1">
    <citation type="submission" date="2019-03" db="EMBL/GenBank/DDBJ databases">
        <title>Efficiently degradation of phenoxyalkanoic acid herbicides by Cupriavidus oxalaticus strain X32.</title>
        <authorList>
            <person name="Sheng X."/>
        </authorList>
    </citation>
    <scope>NUCLEOTIDE SEQUENCE [LARGE SCALE GENOMIC DNA]</scope>
    <source>
        <strain evidence="3 4">X32</strain>
        <plasmid evidence="3 4">unnamed1</plasmid>
    </source>
</reference>
<dbReference type="GO" id="GO:0003824">
    <property type="term" value="F:catalytic activity"/>
    <property type="evidence" value="ECO:0007669"/>
    <property type="project" value="InterPro"/>
</dbReference>
<dbReference type="AlphaFoldDB" id="A0A4P7LJB3"/>
<dbReference type="EMBL" id="CP038636">
    <property type="protein sequence ID" value="QBY55678.1"/>
    <property type="molecule type" value="Genomic_DNA"/>
</dbReference>
<evidence type="ECO:0000256" key="1">
    <source>
        <dbReference type="ARBA" id="ARBA00009199"/>
    </source>
</evidence>
<dbReference type="SUPFAM" id="SSF75304">
    <property type="entry name" value="Amidase signature (AS) enzymes"/>
    <property type="match status" value="1"/>
</dbReference>
<dbReference type="Pfam" id="PF01425">
    <property type="entry name" value="Amidase"/>
    <property type="match status" value="1"/>
</dbReference>
<geneLocation type="plasmid" evidence="3">
    <name>unnamed1</name>
</geneLocation>